<sequence>MLEYAPNWQQSFEWLQYVAFVVAFFVAFGMGANDCANSYGTVVGAKVLKLWQAYLLATVFETLGAGMLGYRVTETMRKNIVNVDVYSVYSVYNNDSKAYELVEPRKCLPPNASNGTFVSSNNETLHACTQYTSLEFMLGELGVLIGTAAWLLIATVFHAPVSTTHSAVGATIGFALVLKGAQGANFMQIVHIVVSWVASPALAGFFSVVIYVIIRYTVFTREDPFTSSLRMLPVFYFITLLVNLFSVLYGGSKYLKLDTLSWWHCLLISFGLSTTISLAMQFYGVRAISRRIRRKHEKTGKQLDCSNARFCKTPATAALFSGVSETSDRASEAQLTMNVIGPTNSSEEESRGEKTDAPVAKMSEEEATSGFNGNNCQSTLDADHKRLRLFRSGKRDRLPLAEEPMAQDVFNYLQILSACFLSFSHGSNDTANAVGPLVAIWCTMSEGRANADMTKSGALEYLILFGAGSMIMGLWILGHKVITTIGTKLTEVTSPSGFSMELGTAFTVLVASKLGIPISTTHCAVGAVVCVGWMRTSGGGVSWKTFRNIAIAWLITLPVSGSIAAFASWLLISNIR</sequence>
<dbReference type="STRING" id="70415.A0A5S6QF02"/>
<comment type="similarity">
    <text evidence="2 8">Belongs to the inorganic phosphate transporter (PiT) (TC 2.A.20) family.</text>
</comment>
<reference evidence="9" key="2">
    <citation type="submission" date="2014-03" db="EMBL/GenBank/DDBJ databases">
        <title>The whipworm genome and dual-species transcriptomics of an intimate host-pathogen interaction.</title>
        <authorList>
            <person name="Foth B.J."/>
            <person name="Tsai I.J."/>
            <person name="Reid A.J."/>
            <person name="Bancroft A.J."/>
            <person name="Nichol S."/>
            <person name="Tracey A."/>
            <person name="Holroyd N."/>
            <person name="Cotton J.A."/>
            <person name="Stanley E.J."/>
            <person name="Zarowiecki M."/>
            <person name="Liu J.Z."/>
            <person name="Huckvale T."/>
            <person name="Cooper P.J."/>
            <person name="Grencis R.K."/>
            <person name="Berriman M."/>
        </authorList>
    </citation>
    <scope>NUCLEOTIDE SEQUENCE [LARGE SCALE GENOMIC DNA]</scope>
    <source>
        <strain evidence="9">Edinburgh</strain>
    </source>
</reference>
<evidence type="ECO:0000256" key="6">
    <source>
        <dbReference type="ARBA" id="ARBA00022989"/>
    </source>
</evidence>
<dbReference type="WBParaSite" id="TMUE_1000005798.2">
    <property type="protein sequence ID" value="TMUE_1000005798.2"/>
    <property type="gene ID" value="WBGene00291573"/>
</dbReference>
<keyword evidence="7 8" id="KW-0472">Membrane</keyword>
<feature type="transmembrane region" description="Helical" evidence="8">
    <location>
        <begin position="261"/>
        <end position="285"/>
    </location>
</feature>
<comment type="subcellular location">
    <subcellularLocation>
        <location evidence="1 8">Membrane</location>
        <topology evidence="1 8">Multi-pass membrane protein</topology>
    </subcellularLocation>
</comment>
<comment type="function">
    <text evidence="8">Sodium-phosphate symporter.</text>
</comment>
<dbReference type="Pfam" id="PF01384">
    <property type="entry name" value="PHO4"/>
    <property type="match status" value="2"/>
</dbReference>
<reference evidence="10" key="3">
    <citation type="submission" date="2019-12" db="UniProtKB">
        <authorList>
            <consortium name="WormBaseParasite"/>
        </authorList>
    </citation>
    <scope>IDENTIFICATION</scope>
</reference>
<keyword evidence="3 8" id="KW-0813">Transport</keyword>
<feature type="transmembrane region" description="Helical" evidence="8">
    <location>
        <begin position="234"/>
        <end position="255"/>
    </location>
</feature>
<feature type="transmembrane region" description="Helical" evidence="8">
    <location>
        <begin position="12"/>
        <end position="31"/>
    </location>
</feature>
<evidence type="ECO:0000256" key="1">
    <source>
        <dbReference type="ARBA" id="ARBA00004141"/>
    </source>
</evidence>
<organism evidence="9 10">
    <name type="scientific">Trichuris muris</name>
    <name type="common">Mouse whipworm</name>
    <dbReference type="NCBI Taxonomy" id="70415"/>
    <lineage>
        <taxon>Eukaryota</taxon>
        <taxon>Metazoa</taxon>
        <taxon>Ecdysozoa</taxon>
        <taxon>Nematoda</taxon>
        <taxon>Enoplea</taxon>
        <taxon>Dorylaimia</taxon>
        <taxon>Trichinellida</taxon>
        <taxon>Trichuridae</taxon>
        <taxon>Trichuris</taxon>
    </lineage>
</organism>
<evidence type="ECO:0000256" key="2">
    <source>
        <dbReference type="ARBA" id="ARBA00009916"/>
    </source>
</evidence>
<reference evidence="9" key="1">
    <citation type="submission" date="2013-11" db="EMBL/GenBank/DDBJ databases">
        <authorList>
            <person name="Aslett M."/>
        </authorList>
    </citation>
    <scope>NUCLEOTIDE SEQUENCE [LARGE SCALE GENOMIC DNA]</scope>
    <source>
        <strain evidence="9">Edinburgh</strain>
    </source>
</reference>
<dbReference type="GO" id="GO:0035435">
    <property type="term" value="P:phosphate ion transmembrane transport"/>
    <property type="evidence" value="ECO:0007669"/>
    <property type="project" value="TreeGrafter"/>
</dbReference>
<dbReference type="WBParaSite" id="TMUE_1000005798.3">
    <property type="protein sequence ID" value="TMUE_1000005798.3"/>
    <property type="gene ID" value="WBGene00291573"/>
</dbReference>
<name>A0A5S6QF02_TRIMR</name>
<keyword evidence="5 8" id="KW-0812">Transmembrane</keyword>
<accession>A0A5S6QF02</accession>
<evidence type="ECO:0000256" key="8">
    <source>
        <dbReference type="RuleBase" id="RU363058"/>
    </source>
</evidence>
<dbReference type="InterPro" id="IPR001204">
    <property type="entry name" value="Phos_transporter"/>
</dbReference>
<feature type="transmembrane region" description="Helical" evidence="8">
    <location>
        <begin position="458"/>
        <end position="478"/>
    </location>
</feature>
<dbReference type="AlphaFoldDB" id="A0A5S6QF02"/>
<evidence type="ECO:0000256" key="5">
    <source>
        <dbReference type="ARBA" id="ARBA00022692"/>
    </source>
</evidence>
<evidence type="ECO:0000313" key="10">
    <source>
        <dbReference type="WBParaSite" id="TMUE_1000005798.1"/>
    </source>
</evidence>
<dbReference type="PANTHER" id="PTHR11101:SF52">
    <property type="entry name" value="PHOSPHATE TRANSPORTER"/>
    <property type="match status" value="1"/>
</dbReference>
<evidence type="ECO:0000256" key="7">
    <source>
        <dbReference type="ARBA" id="ARBA00023136"/>
    </source>
</evidence>
<evidence type="ECO:0000256" key="3">
    <source>
        <dbReference type="ARBA" id="ARBA00022448"/>
    </source>
</evidence>
<keyword evidence="9" id="KW-1185">Reference proteome</keyword>
<feature type="transmembrane region" description="Helical" evidence="8">
    <location>
        <begin position="51"/>
        <end position="70"/>
    </location>
</feature>
<feature type="transmembrane region" description="Helical" evidence="8">
    <location>
        <begin position="141"/>
        <end position="161"/>
    </location>
</feature>
<proteinExistence type="inferred from homology"/>
<feature type="transmembrane region" description="Helical" evidence="8">
    <location>
        <begin position="189"/>
        <end position="214"/>
    </location>
</feature>
<dbReference type="PANTHER" id="PTHR11101">
    <property type="entry name" value="PHOSPHATE TRANSPORTER"/>
    <property type="match status" value="1"/>
</dbReference>
<feature type="transmembrane region" description="Helical" evidence="8">
    <location>
        <begin position="549"/>
        <end position="572"/>
    </location>
</feature>
<dbReference type="WBParaSite" id="TMUE_1000005798.1">
    <property type="protein sequence ID" value="TMUE_1000005798.1"/>
    <property type="gene ID" value="WBGene00291573"/>
</dbReference>
<protein>
    <recommendedName>
        <fullName evidence="8">Phosphate transporter</fullName>
    </recommendedName>
</protein>
<keyword evidence="4 8" id="KW-0592">Phosphate transport</keyword>
<dbReference type="GO" id="GO:0005315">
    <property type="term" value="F:phosphate transmembrane transporter activity"/>
    <property type="evidence" value="ECO:0007669"/>
    <property type="project" value="InterPro"/>
</dbReference>
<dbReference type="Proteomes" id="UP000046395">
    <property type="component" value="Unassembled WGS sequence"/>
</dbReference>
<keyword evidence="6 8" id="KW-1133">Transmembrane helix</keyword>
<evidence type="ECO:0000256" key="4">
    <source>
        <dbReference type="ARBA" id="ARBA00022592"/>
    </source>
</evidence>
<dbReference type="GO" id="GO:0016020">
    <property type="term" value="C:membrane"/>
    <property type="evidence" value="ECO:0007669"/>
    <property type="project" value="UniProtKB-SubCell"/>
</dbReference>
<evidence type="ECO:0000313" key="9">
    <source>
        <dbReference type="Proteomes" id="UP000046395"/>
    </source>
</evidence>